<dbReference type="AlphaFoldDB" id="B0KRQ3"/>
<dbReference type="InterPro" id="IPR023346">
    <property type="entry name" value="Lysozyme-like_dom_sf"/>
</dbReference>
<dbReference type="GO" id="GO:0000270">
    <property type="term" value="P:peptidoglycan metabolic process"/>
    <property type="evidence" value="ECO:0007669"/>
    <property type="project" value="InterPro"/>
</dbReference>
<name>B0KRQ3_PSEPG</name>
<dbReference type="PANTHER" id="PTHR37423:SF2">
    <property type="entry name" value="MEMBRANE-BOUND LYTIC MUREIN TRANSGLYCOSYLASE C"/>
    <property type="match status" value="1"/>
</dbReference>
<dbReference type="CDD" id="cd00254">
    <property type="entry name" value="LT-like"/>
    <property type="match status" value="1"/>
</dbReference>
<dbReference type="PANTHER" id="PTHR37423">
    <property type="entry name" value="SOLUBLE LYTIC MUREIN TRANSGLYCOSYLASE-RELATED"/>
    <property type="match status" value="1"/>
</dbReference>
<protein>
    <submittedName>
        <fullName evidence="3">Lytic transglycosylase catalytic</fullName>
    </submittedName>
</protein>
<evidence type="ECO:0000259" key="2">
    <source>
        <dbReference type="Pfam" id="PF01464"/>
    </source>
</evidence>
<evidence type="ECO:0000313" key="3">
    <source>
        <dbReference type="EMBL" id="ABY98417.1"/>
    </source>
</evidence>
<dbReference type="SUPFAM" id="SSF53955">
    <property type="entry name" value="Lysozyme-like"/>
    <property type="match status" value="1"/>
</dbReference>
<evidence type="ECO:0000313" key="4">
    <source>
        <dbReference type="Proteomes" id="UP000002157"/>
    </source>
</evidence>
<reference evidence="3 4" key="1">
    <citation type="submission" date="2008-01" db="EMBL/GenBank/DDBJ databases">
        <title>Complete sequence of Pseudomonas putida GB-1.</title>
        <authorList>
            <consortium name="US DOE Joint Genome Institute"/>
            <person name="Copeland A."/>
            <person name="Lucas S."/>
            <person name="Lapidus A."/>
            <person name="Barry K."/>
            <person name="Glavina del Rio T."/>
            <person name="Dalin E."/>
            <person name="Tice H."/>
            <person name="Pitluck S."/>
            <person name="Bruce D."/>
            <person name="Goodwin L."/>
            <person name="Chertkov O."/>
            <person name="Brettin T."/>
            <person name="Detter J.C."/>
            <person name="Han C."/>
            <person name="Kuske C.R."/>
            <person name="Schmutz J."/>
            <person name="Larimer F."/>
            <person name="Land M."/>
            <person name="Hauser L."/>
            <person name="Kyrpides N."/>
            <person name="Kim E."/>
            <person name="McCarthy J.K."/>
            <person name="Richardson P."/>
        </authorList>
    </citation>
    <scope>NUCLEOTIDE SEQUENCE [LARGE SCALE GENOMIC DNA]</scope>
    <source>
        <strain evidence="3 4">GB-1</strain>
    </source>
</reference>
<sequence length="224" mass="24094">MLASWSSSTGFPGHFPHIGGHDEEATDMRGLILGLIWLAAGAAQADMYISIDAKGGYVLTNVHRPGRHYEKVIAEPLAQGGPANAQMITGRPYAEVVATAARIHNVPPALLHALIKAESGYNPKARSRAGAVGLMQLMPDTAREMGVEDRLDPEDNVQGGARYIKQMLTLFDNDITLAVAAYNAGPDAVLRRGAVPPFAETRRYVPTVLREYRKLQGLAADSPL</sequence>
<dbReference type="InterPro" id="IPR008258">
    <property type="entry name" value="Transglycosylase_SLT_dom_1"/>
</dbReference>
<comment type="similarity">
    <text evidence="1">Belongs to the transglycosylase Slt family.</text>
</comment>
<dbReference type="KEGG" id="ppg:PputGB1_2518"/>
<dbReference type="eggNOG" id="COG0741">
    <property type="taxonomic scope" value="Bacteria"/>
</dbReference>
<dbReference type="Pfam" id="PF01464">
    <property type="entry name" value="SLT"/>
    <property type="match status" value="1"/>
</dbReference>
<dbReference type="EMBL" id="CP000926">
    <property type="protein sequence ID" value="ABY98417.1"/>
    <property type="molecule type" value="Genomic_DNA"/>
</dbReference>
<accession>B0KRQ3</accession>
<dbReference type="PROSITE" id="PS00922">
    <property type="entry name" value="TRANSGLYCOSYLASE"/>
    <property type="match status" value="1"/>
</dbReference>
<dbReference type="InterPro" id="IPR000189">
    <property type="entry name" value="Transglyc_AS"/>
</dbReference>
<dbReference type="CAZy" id="GH23">
    <property type="family name" value="Glycoside Hydrolase Family 23"/>
</dbReference>
<dbReference type="Gene3D" id="1.10.530.10">
    <property type="match status" value="1"/>
</dbReference>
<evidence type="ECO:0000256" key="1">
    <source>
        <dbReference type="ARBA" id="ARBA00007734"/>
    </source>
</evidence>
<gene>
    <name evidence="3" type="ordered locus">PputGB1_2518</name>
</gene>
<dbReference type="GO" id="GO:0008933">
    <property type="term" value="F:peptidoglycan lytic transglycosylase activity"/>
    <property type="evidence" value="ECO:0007669"/>
    <property type="project" value="InterPro"/>
</dbReference>
<proteinExistence type="inferred from homology"/>
<dbReference type="Proteomes" id="UP000002157">
    <property type="component" value="Chromosome"/>
</dbReference>
<feature type="domain" description="Transglycosylase SLT" evidence="2">
    <location>
        <begin position="97"/>
        <end position="194"/>
    </location>
</feature>
<organism evidence="3 4">
    <name type="scientific">Pseudomonas putida (strain GB-1)</name>
    <dbReference type="NCBI Taxonomy" id="76869"/>
    <lineage>
        <taxon>Bacteria</taxon>
        <taxon>Pseudomonadati</taxon>
        <taxon>Pseudomonadota</taxon>
        <taxon>Gammaproteobacteria</taxon>
        <taxon>Pseudomonadales</taxon>
        <taxon>Pseudomonadaceae</taxon>
        <taxon>Pseudomonas</taxon>
    </lineage>
</organism>
<dbReference type="HOGENOM" id="CLU_065765_1_2_6"/>
<dbReference type="GO" id="GO:0016020">
    <property type="term" value="C:membrane"/>
    <property type="evidence" value="ECO:0007669"/>
    <property type="project" value="InterPro"/>
</dbReference>